<dbReference type="Pfam" id="PF01835">
    <property type="entry name" value="MG2"/>
    <property type="match status" value="1"/>
</dbReference>
<evidence type="ECO:0000313" key="7">
    <source>
        <dbReference type="Proteomes" id="UP000015454"/>
    </source>
</evidence>
<accession>T0GA05</accession>
<dbReference type="EMBL" id="AHMO02000011">
    <property type="protein sequence ID" value="EQA43624.1"/>
    <property type="molecule type" value="Genomic_DNA"/>
</dbReference>
<dbReference type="Pfam" id="PF13205">
    <property type="entry name" value="Big_5"/>
    <property type="match status" value="1"/>
</dbReference>
<feature type="domain" description="Alpha-2-macroglobulin" evidence="5">
    <location>
        <begin position="1238"/>
        <end position="1328"/>
    </location>
</feature>
<dbReference type="Pfam" id="PF00207">
    <property type="entry name" value="A2M"/>
    <property type="match status" value="1"/>
</dbReference>
<dbReference type="OrthoDB" id="9767116at2"/>
<evidence type="ECO:0000259" key="4">
    <source>
        <dbReference type="SMART" id="SM01359"/>
    </source>
</evidence>
<dbReference type="Pfam" id="PF07703">
    <property type="entry name" value="A2M_BRD"/>
    <property type="match status" value="1"/>
</dbReference>
<name>T0GA05_9LEPT</name>
<reference evidence="6" key="1">
    <citation type="submission" date="2013-05" db="EMBL/GenBank/DDBJ databases">
        <authorList>
            <person name="Harkins D.M."/>
            <person name="Durkin A.S."/>
            <person name="Brinkac L.M."/>
            <person name="Haft D.H."/>
            <person name="Selengut J.D."/>
            <person name="Sanka R."/>
            <person name="DePew J."/>
            <person name="Purushe J."/>
            <person name="Hartskeerl R.A."/>
            <person name="Ahmed A."/>
            <person name="van der Linden H."/>
            <person name="Goris M.G.A."/>
            <person name="Vinetz J.M."/>
            <person name="Sutton G.G."/>
            <person name="Nierman W.C."/>
            <person name="Fouts D.E."/>
        </authorList>
    </citation>
    <scope>NUCLEOTIDE SEQUENCE [LARGE SCALE GENOMIC DNA]</scope>
    <source>
        <strain evidence="6">5399</strain>
    </source>
</reference>
<keyword evidence="7" id="KW-1185">Reference proteome</keyword>
<dbReference type="Pfam" id="PF17973">
    <property type="entry name" value="bMG10"/>
    <property type="match status" value="1"/>
</dbReference>
<evidence type="ECO:0000313" key="6">
    <source>
        <dbReference type="EMBL" id="EQA43624.1"/>
    </source>
</evidence>
<evidence type="ECO:0000256" key="1">
    <source>
        <dbReference type="ARBA" id="ARBA00010556"/>
    </source>
</evidence>
<dbReference type="SMART" id="SM01359">
    <property type="entry name" value="A2M_N_2"/>
    <property type="match status" value="1"/>
</dbReference>
<dbReference type="InterPro" id="IPR008930">
    <property type="entry name" value="Terpenoid_cyclase/PrenylTrfase"/>
</dbReference>
<dbReference type="Pfam" id="PF11974">
    <property type="entry name" value="bMG3"/>
    <property type="match status" value="1"/>
</dbReference>
<proteinExistence type="inferred from homology"/>
<dbReference type="RefSeq" id="WP_010569819.1">
    <property type="nucleotide sequence ID" value="NZ_AHMO02000011.1"/>
</dbReference>
<dbReference type="InterPro" id="IPR001599">
    <property type="entry name" value="Macroglobln_a2"/>
</dbReference>
<sequence>MKFSPFSIRVIFLRFPILLFFISSGFGLAQSSKVQFSFSPQGEIKKVGQVKALFREPMVPLGDPKRAISPFKIDCPVKGEERWVTETDWVYEFDQALSGGLVCKFTTRSLKSIAGNVLDEGKSFTFSTGGPAISDLRPYQGSTIAEDQAFVLQFDAEPKLSDVTERIYFAVEGLGNRIPIRIIQGKDREAILNASGTYGATNSTLVIGAKQVFPSGKSVRIVVERGLRSTSGVATSSNWETSYRVRPSFTAGFTCERVNAKAGCVPISPVYATFSSPIRSVWKNQIYLKTSDGKTIPVKKDDSENSSEIYSVAFSYPLPANTEFQLVLPKGISDDAGRPLENSSSFPLTFRTDEYPPLAKFAGEFGIIEKFPEALLPVTIRNIEAPVQGKHLNPLEPSGGGELILEQWATLKNQGKEFLGNAFGGKNSEEKKGDGKPLPAKSIVVGSDQVQEILYWLRRIPYFQKDESIFKNAKGGSSAKGFGIPSAGGEKRFEVVGIPLKRNGLHIVEIESAVLGRALDPDQKPMFVRTAALVTNLSLHFKWGKENSLVWLTSLDKGTPIDEADVFVYDCGANLIWKGVTGKDGSILTKDISRESRNCQDVNKYSDGYFLIAKKGEDFTFLHTTWDDGIEPWRFQLRQNYYDGNYRYATVLDRSLFREGETVRMNHILRLTTSDGFRYPNRSEIPSSVQVTHNATGQNYSLQVNWSDSFSAETQFTIPKESVLGEYSIYFLLPNGRKVFSGTFTSAQFRLPLLKGELQADSSQLVAPKEISVTGQVTYLSGGKAGLLPVSLRSSVKPAGGIQFPLYPNVEFGNGKSESSQSGYESYEEDSDSGSKKKQEYQLVSSKTDANGFLSEKITIPQKLDRVHSLDLEMEWKDPNGEIQTVARNFRLLPSKNLVAIRNEDWVAVRNKIRSKVFVLDPQGNPVAGKNITVKGISAKYISHRRRLVGGFYSYNHRLERKDIGQVCSGTTNEKGFLECQGAINQTGELYLEAKIDGEESYAHTSIWVVGEKELWFGSSDNDRMDLFPEKKKYEQGETARFQVRMPFKTATALVTVEREGVLRSFVQTLSGTNPSIEIPIESSYGPNVFVSVLAVRGRVEAPKPTALIDLAKPAYRLGMTEIQVGWRPYELDLKVLPEKEEYHPREKAKVKILLSEANREYWKNSKITLAAVDESLLELKPNLSWNLLNAMMSPRGIDVTTSTAQTFIIGRRHFGLKSLPVGGGGGKSTTRELFDTLLYWKADAIPNSKGEIEVEIPLNDSLTSFRIVAVASSGTNRFGSASANIRTSQEILSYASASPYVREGDRIRPGISLKNTTAKSIQVQLRVKSNPDLNLASKSVILAPSSSETVFWETEIPKGIKEIVYDFSTEASSISFTDTLRFKQTVGTAVPLQVLQANFYQLAPSIQVPVEEPANAEPNRGTLEVTFNSSLVAGPIAGIESYMEKYPYSCLEQKLSKAVSLGDETNWKEIVRSLPKYLDPDGLLQFFPNSYGRGSIPLTVYALLLSSESGWEIPESSRQVMIGALNRFIDGTLFRSSPLATSDTLLRKISAMEAVSRFGALEASRIRSIETDPNRLPTETLVSLRNLYRNANWDSAKRNKIDEVLRSRLRIQGSSYELASDESQLWWLLSSRDSAQIRLLNSILKDDTWKEEVPKLLRGTLNQIKLGHFDITTANAFAILALKKYRSSFESSQVKGIAKVSFASGEAAFDWKSQESRVEFSLPKGKSDLKLSHEGSGSPYAYVKTSSAIPLSSPLSSGLKIQKEILDESGKPKSSFKEGDIVRVRLKLRSEFSIAWLALRDPIPAGATILGSGLSRDSALLTLNEATNWWDGPSFVERKFEGITAYYELFYPGEATYEYVYRINSPGVFTLPPTRAEAMYQPEIFAANPNLTMTVGNP</sequence>
<evidence type="ECO:0000259" key="5">
    <source>
        <dbReference type="SMART" id="SM01360"/>
    </source>
</evidence>
<evidence type="ECO:0000256" key="2">
    <source>
        <dbReference type="ARBA" id="ARBA00022729"/>
    </source>
</evidence>
<feature type="compositionally biased region" description="Low complexity" evidence="3">
    <location>
        <begin position="816"/>
        <end position="825"/>
    </location>
</feature>
<dbReference type="InterPro" id="IPR032812">
    <property type="entry name" value="SbsA_Ig"/>
</dbReference>
<dbReference type="InterPro" id="IPR002890">
    <property type="entry name" value="MG2"/>
</dbReference>
<comment type="similarity">
    <text evidence="1">Belongs to the protease inhibitor I39 (alpha-2-macroglobulin) family. Bacterial alpha-2-macroglobulin subfamily.</text>
</comment>
<dbReference type="PANTHER" id="PTHR40094:SF1">
    <property type="entry name" value="UBIQUITIN DOMAIN-CONTAINING PROTEIN"/>
    <property type="match status" value="1"/>
</dbReference>
<gene>
    <name evidence="6" type="ORF">LEP1GSC050_1391</name>
</gene>
<dbReference type="PANTHER" id="PTHR40094">
    <property type="entry name" value="ALPHA-2-MACROGLOBULIN HOMOLOG"/>
    <property type="match status" value="1"/>
</dbReference>
<feature type="region of interest" description="Disordered" evidence="3">
    <location>
        <begin position="815"/>
        <end position="842"/>
    </location>
</feature>
<feature type="domain" description="Alpha-2-macroglobulin bait region" evidence="4">
    <location>
        <begin position="1025"/>
        <end position="1180"/>
    </location>
</feature>
<protein>
    <submittedName>
        <fullName evidence="6">Alpha-2-macroglobulin family protein</fullName>
    </submittedName>
</protein>
<dbReference type="SMART" id="SM01360">
    <property type="entry name" value="A2M"/>
    <property type="match status" value="1"/>
</dbReference>
<evidence type="ECO:0000256" key="3">
    <source>
        <dbReference type="SAM" id="MobiDB-lite"/>
    </source>
</evidence>
<dbReference type="GO" id="GO:0004866">
    <property type="term" value="F:endopeptidase inhibitor activity"/>
    <property type="evidence" value="ECO:0007669"/>
    <property type="project" value="InterPro"/>
</dbReference>
<dbReference type="STRING" id="1049789.LEP1GSC050_1391"/>
<keyword evidence="2" id="KW-0732">Signal</keyword>
<dbReference type="InterPro" id="IPR041246">
    <property type="entry name" value="Bact_MG10"/>
</dbReference>
<dbReference type="InterPro" id="IPR011625">
    <property type="entry name" value="A2M_N_BRD"/>
</dbReference>
<organism evidence="6 7">
    <name type="scientific">Leptospira broomii serovar Hurstbridge str. 5399</name>
    <dbReference type="NCBI Taxonomy" id="1049789"/>
    <lineage>
        <taxon>Bacteria</taxon>
        <taxon>Pseudomonadati</taxon>
        <taxon>Spirochaetota</taxon>
        <taxon>Spirochaetia</taxon>
        <taxon>Leptospirales</taxon>
        <taxon>Leptospiraceae</taxon>
        <taxon>Leptospira</taxon>
    </lineage>
</organism>
<dbReference type="SUPFAM" id="SSF48239">
    <property type="entry name" value="Terpenoid cyclases/Protein prenyltransferases"/>
    <property type="match status" value="1"/>
</dbReference>
<dbReference type="Proteomes" id="UP000015454">
    <property type="component" value="Unassembled WGS sequence"/>
</dbReference>
<dbReference type="InterPro" id="IPR021868">
    <property type="entry name" value="Alpha_2_Macroglob_MG3"/>
</dbReference>
<dbReference type="InterPro" id="IPR051802">
    <property type="entry name" value="YfhM-like"/>
</dbReference>
<comment type="caution">
    <text evidence="6">The sequence shown here is derived from an EMBL/GenBank/DDBJ whole genome shotgun (WGS) entry which is preliminary data.</text>
</comment>
<dbReference type="Gene3D" id="2.60.40.1930">
    <property type="match status" value="1"/>
</dbReference>